<organism evidence="2 3">
    <name type="scientific">Allacma fusca</name>
    <dbReference type="NCBI Taxonomy" id="39272"/>
    <lineage>
        <taxon>Eukaryota</taxon>
        <taxon>Metazoa</taxon>
        <taxon>Ecdysozoa</taxon>
        <taxon>Arthropoda</taxon>
        <taxon>Hexapoda</taxon>
        <taxon>Collembola</taxon>
        <taxon>Symphypleona</taxon>
        <taxon>Sminthuridae</taxon>
        <taxon>Allacma</taxon>
    </lineage>
</organism>
<protein>
    <submittedName>
        <fullName evidence="2">Uncharacterized protein</fullName>
    </submittedName>
</protein>
<accession>A0A8J2KBV5</accession>
<name>A0A8J2KBV5_9HEXA</name>
<reference evidence="2" key="1">
    <citation type="submission" date="2021-06" db="EMBL/GenBank/DDBJ databases">
        <authorList>
            <person name="Hodson N. C."/>
            <person name="Mongue J. A."/>
            <person name="Jaron S. K."/>
        </authorList>
    </citation>
    <scope>NUCLEOTIDE SEQUENCE</scope>
</reference>
<dbReference type="AlphaFoldDB" id="A0A8J2KBV5"/>
<dbReference type="EMBL" id="CAJVCH010232454">
    <property type="protein sequence ID" value="CAG7732494.1"/>
    <property type="molecule type" value="Genomic_DNA"/>
</dbReference>
<feature type="non-terminal residue" evidence="2">
    <location>
        <position position="31"/>
    </location>
</feature>
<evidence type="ECO:0000313" key="1">
    <source>
        <dbReference type="EMBL" id="CAG7732494.1"/>
    </source>
</evidence>
<evidence type="ECO:0000313" key="2">
    <source>
        <dbReference type="EMBL" id="CAG7733348.1"/>
    </source>
</evidence>
<dbReference type="EMBL" id="CAJVCH010247395">
    <property type="protein sequence ID" value="CAG7733348.1"/>
    <property type="molecule type" value="Genomic_DNA"/>
</dbReference>
<keyword evidence="3" id="KW-1185">Reference proteome</keyword>
<proteinExistence type="predicted"/>
<comment type="caution">
    <text evidence="2">The sequence shown here is derived from an EMBL/GenBank/DDBJ whole genome shotgun (WGS) entry which is preliminary data.</text>
</comment>
<evidence type="ECO:0000313" key="3">
    <source>
        <dbReference type="Proteomes" id="UP000708208"/>
    </source>
</evidence>
<sequence length="31" mass="3661">MKSLKKTGHMGNPQLLEDLVKKLPHSLRFQW</sequence>
<dbReference type="Proteomes" id="UP000708208">
    <property type="component" value="Unassembled WGS sequence"/>
</dbReference>
<gene>
    <name evidence="1" type="ORF">AFUS01_LOCUS21009</name>
    <name evidence="2" type="ORF">AFUS01_LOCUS21798</name>
</gene>